<dbReference type="GO" id="GO:0005829">
    <property type="term" value="C:cytosol"/>
    <property type="evidence" value="ECO:0007669"/>
    <property type="project" value="TreeGrafter"/>
</dbReference>
<evidence type="ECO:0000259" key="15">
    <source>
        <dbReference type="Pfam" id="PF00763"/>
    </source>
</evidence>
<dbReference type="GO" id="GO:0004488">
    <property type="term" value="F:methylenetetrahydrofolate dehydrogenase (NADP+) activity"/>
    <property type="evidence" value="ECO:0007669"/>
    <property type="project" value="UniProtKB-UniRule"/>
</dbReference>
<keyword evidence="12 14" id="KW-0511">Multifunctional enzyme</keyword>
<dbReference type="Pfam" id="PF02882">
    <property type="entry name" value="THF_DHG_CYH_C"/>
    <property type="match status" value="1"/>
</dbReference>
<dbReference type="Gene3D" id="3.40.50.10860">
    <property type="entry name" value="Leucine Dehydrogenase, chain A, domain 1"/>
    <property type="match status" value="1"/>
</dbReference>
<organism evidence="17 18">
    <name type="scientific">Iodidimonas gelatinilytica</name>
    <dbReference type="NCBI Taxonomy" id="1236966"/>
    <lineage>
        <taxon>Bacteria</taxon>
        <taxon>Pseudomonadati</taxon>
        <taxon>Pseudomonadota</taxon>
        <taxon>Alphaproteobacteria</taxon>
        <taxon>Iodidimonadales</taxon>
        <taxon>Iodidimonadaceae</taxon>
        <taxon>Iodidimonas</taxon>
    </lineage>
</organism>
<feature type="domain" description="Tetrahydrofolate dehydrogenase/cyclohydrolase catalytic" evidence="15">
    <location>
        <begin position="133"/>
        <end position="248"/>
    </location>
</feature>
<dbReference type="Gene3D" id="3.30.1200.10">
    <property type="entry name" value="YggU-like"/>
    <property type="match status" value="1"/>
</dbReference>
<dbReference type="GO" id="GO:0004477">
    <property type="term" value="F:methenyltetrahydrofolate cyclohydrolase activity"/>
    <property type="evidence" value="ECO:0007669"/>
    <property type="project" value="UniProtKB-UniRule"/>
</dbReference>
<name>A0A5A7N1I0_9PROT</name>
<comment type="catalytic activity">
    <reaction evidence="14">
        <text>(6R)-5,10-methenyltetrahydrofolate + H2O = (6R)-10-formyltetrahydrofolate + H(+)</text>
        <dbReference type="Rhea" id="RHEA:23700"/>
        <dbReference type="ChEBI" id="CHEBI:15377"/>
        <dbReference type="ChEBI" id="CHEBI:15378"/>
        <dbReference type="ChEBI" id="CHEBI:57455"/>
        <dbReference type="ChEBI" id="CHEBI:195366"/>
        <dbReference type="EC" id="3.5.4.9"/>
    </reaction>
</comment>
<comment type="caution">
    <text evidence="14">Lacks conserved residue(s) required for the propagation of feature annotation.</text>
</comment>
<evidence type="ECO:0000313" key="18">
    <source>
        <dbReference type="Proteomes" id="UP000325187"/>
    </source>
</evidence>
<keyword evidence="4 14" id="KW-0554">One-carbon metabolism</keyword>
<keyword evidence="6 14" id="KW-0658">Purine biosynthesis</keyword>
<dbReference type="InterPro" id="IPR036291">
    <property type="entry name" value="NAD(P)-bd_dom_sf"/>
</dbReference>
<dbReference type="AlphaFoldDB" id="A0A5A7N1I0"/>
<dbReference type="GO" id="GO:0009086">
    <property type="term" value="P:methionine biosynthetic process"/>
    <property type="evidence" value="ECO:0007669"/>
    <property type="project" value="UniProtKB-KW"/>
</dbReference>
<dbReference type="PANTHER" id="PTHR48099">
    <property type="entry name" value="C-1-TETRAHYDROFOLATE SYNTHASE, CYTOPLASMIC-RELATED"/>
    <property type="match status" value="1"/>
</dbReference>
<dbReference type="GO" id="GO:0000105">
    <property type="term" value="P:L-histidine biosynthetic process"/>
    <property type="evidence" value="ECO:0007669"/>
    <property type="project" value="UniProtKB-KW"/>
</dbReference>
<evidence type="ECO:0000256" key="3">
    <source>
        <dbReference type="ARBA" id="ARBA00011738"/>
    </source>
</evidence>
<comment type="subunit">
    <text evidence="3 14">Homodimer.</text>
</comment>
<sequence>MTASSPCFTAIEIFDRRPDGVRFSVKLTPKAASNMLDRVELDSDGAARLRVCVTVAPEKGKANKALIALLAKEFGLPKSTIHIQSGDTARLKTLHIDGDPDHLIDQLSRAMTRMSLVFDPPPTRKRTPMAQLIDGKAFAANLRRTIADQVAQLNRDHGITPGLAVVLVGNDPASEVYVRNKGRQTIEVGMQSFEHRLPQNTDEAQVLDLVARLNADPNVHGILVQLPLPEQIDSAHVLAAIDPKKDVDGFHVINAGLLATGGKGLVPCTPLGCMMMLHDHLGDLSGLDAVVVGRSNIVGKPLAHLLLAANCTVTIAHSRSRDLPDICRKADILVAAVGRPCMIKGDWIKPGATVIDVGINRIPAPEKGEGKSRLVGDVDFASAQKHAGAITPVPGGVGPMTIACLLANTLTATCRIHGLDPSDPDAR</sequence>
<dbReference type="PANTHER" id="PTHR48099:SF5">
    <property type="entry name" value="C-1-TETRAHYDROFOLATE SYNTHASE, CYTOPLASMIC"/>
    <property type="match status" value="1"/>
</dbReference>
<dbReference type="Gene3D" id="3.40.50.720">
    <property type="entry name" value="NAD(P)-binding Rossmann-like Domain"/>
    <property type="match status" value="1"/>
</dbReference>
<evidence type="ECO:0000256" key="8">
    <source>
        <dbReference type="ARBA" id="ARBA00022857"/>
    </source>
</evidence>
<dbReference type="NCBIfam" id="NF010785">
    <property type="entry name" value="PRK14188.1"/>
    <property type="match status" value="1"/>
</dbReference>
<protein>
    <recommendedName>
        <fullName evidence="14">Bifunctional protein FolD</fullName>
    </recommendedName>
    <domain>
        <recommendedName>
            <fullName evidence="14">Methylenetetrahydrofolate dehydrogenase</fullName>
            <ecNumber evidence="14">1.5.1.5</ecNumber>
        </recommendedName>
    </domain>
    <domain>
        <recommendedName>
            <fullName evidence="14">Methenyltetrahydrofolate cyclohydrolase</fullName>
            <ecNumber evidence="14">3.5.4.9</ecNumber>
        </recommendedName>
    </domain>
</protein>
<dbReference type="PRINTS" id="PR00085">
    <property type="entry name" value="THFDHDRGNASE"/>
</dbReference>
<comment type="caution">
    <text evidence="17">The sequence shown here is derived from an EMBL/GenBank/DDBJ whole genome shotgun (WGS) entry which is preliminary data.</text>
</comment>
<dbReference type="EC" id="1.5.1.5" evidence="14"/>
<evidence type="ECO:0000256" key="7">
    <source>
        <dbReference type="ARBA" id="ARBA00022801"/>
    </source>
</evidence>
<dbReference type="GO" id="GO:0006164">
    <property type="term" value="P:purine nucleotide biosynthetic process"/>
    <property type="evidence" value="ECO:0007669"/>
    <property type="project" value="UniProtKB-KW"/>
</dbReference>
<dbReference type="InterPro" id="IPR020630">
    <property type="entry name" value="THF_DH/CycHdrlase_cat_dom"/>
</dbReference>
<dbReference type="HAMAP" id="MF_00634">
    <property type="entry name" value="UPF0235"/>
    <property type="match status" value="1"/>
</dbReference>
<dbReference type="InterPro" id="IPR003746">
    <property type="entry name" value="DUF167"/>
</dbReference>
<dbReference type="FunFam" id="3.40.50.10860:FF:000005">
    <property type="entry name" value="C-1-tetrahydrofolate synthase, cytoplasmic, putative"/>
    <property type="match status" value="1"/>
</dbReference>
<dbReference type="CDD" id="cd01080">
    <property type="entry name" value="NAD_bind_m-THF_DH_Cyclohyd"/>
    <property type="match status" value="1"/>
</dbReference>
<reference evidence="17 18" key="1">
    <citation type="submission" date="2019-09" db="EMBL/GenBank/DDBJ databases">
        <title>NBRP : Genome information of microbial organism related human and environment.</title>
        <authorList>
            <person name="Hattori M."/>
            <person name="Oshima K."/>
            <person name="Inaba H."/>
            <person name="Suda W."/>
            <person name="Sakamoto M."/>
            <person name="Iino T."/>
            <person name="Kitahara M."/>
            <person name="Oshida Y."/>
            <person name="Iida T."/>
            <person name="Kudo T."/>
            <person name="Itoh T."/>
            <person name="Ohkuma M."/>
        </authorList>
    </citation>
    <scope>NUCLEOTIDE SEQUENCE [LARGE SCALE GENOMIC DNA]</scope>
    <source>
        <strain evidence="17 18">Mie-1</strain>
    </source>
</reference>
<evidence type="ECO:0000313" key="17">
    <source>
        <dbReference type="EMBL" id="GER01877.1"/>
    </source>
</evidence>
<evidence type="ECO:0000256" key="9">
    <source>
        <dbReference type="ARBA" id="ARBA00023002"/>
    </source>
</evidence>
<feature type="binding site" evidence="14">
    <location>
        <position position="359"/>
    </location>
    <ligand>
        <name>NADP(+)</name>
        <dbReference type="ChEBI" id="CHEBI:58349"/>
    </ligand>
</feature>
<dbReference type="SUPFAM" id="SSF53223">
    <property type="entry name" value="Aminoacid dehydrogenase-like, N-terminal domain"/>
    <property type="match status" value="1"/>
</dbReference>
<dbReference type="InterPro" id="IPR036591">
    <property type="entry name" value="YggU-like_sf"/>
</dbReference>
<evidence type="ECO:0000256" key="6">
    <source>
        <dbReference type="ARBA" id="ARBA00022755"/>
    </source>
</evidence>
<evidence type="ECO:0000256" key="5">
    <source>
        <dbReference type="ARBA" id="ARBA00022605"/>
    </source>
</evidence>
<keyword evidence="18" id="KW-1185">Reference proteome</keyword>
<accession>A0A5A7N1I0</accession>
<comment type="function">
    <text evidence="14">Catalyzes the oxidation of 5,10-methylenetetrahydrofolate to 5,10-methenyltetrahydrofolate and then the hydrolysis of 5,10-methenyltetrahydrofolate to 10-formyltetrahydrofolate.</text>
</comment>
<dbReference type="Pfam" id="PF02594">
    <property type="entry name" value="DUF167"/>
    <property type="match status" value="1"/>
</dbReference>
<keyword evidence="5 14" id="KW-0028">Amino-acid biosynthesis</keyword>
<dbReference type="HAMAP" id="MF_01576">
    <property type="entry name" value="THF_DHG_CYH"/>
    <property type="match status" value="1"/>
</dbReference>
<comment type="similarity">
    <text evidence="14">Belongs to the tetrahydrofolate dehydrogenase/cyclohydrolase family.</text>
</comment>
<feature type="domain" description="Tetrahydrofolate dehydrogenase/cyclohydrolase NAD(P)-binding" evidence="16">
    <location>
        <begin position="267"/>
        <end position="414"/>
    </location>
</feature>
<feature type="binding site" evidence="14">
    <location>
        <begin position="293"/>
        <end position="295"/>
    </location>
    <ligand>
        <name>NADP(+)</name>
        <dbReference type="ChEBI" id="CHEBI:58349"/>
    </ligand>
</feature>
<dbReference type="NCBIfam" id="NF008058">
    <property type="entry name" value="PRK10792.1"/>
    <property type="match status" value="1"/>
</dbReference>
<comment type="catalytic activity">
    <reaction evidence="14">
        <text>(6R)-5,10-methylene-5,6,7,8-tetrahydrofolate + NADP(+) = (6R)-5,10-methenyltetrahydrofolate + NADPH</text>
        <dbReference type="Rhea" id="RHEA:22812"/>
        <dbReference type="ChEBI" id="CHEBI:15636"/>
        <dbReference type="ChEBI" id="CHEBI:57455"/>
        <dbReference type="ChEBI" id="CHEBI:57783"/>
        <dbReference type="ChEBI" id="CHEBI:58349"/>
        <dbReference type="EC" id="1.5.1.5"/>
    </reaction>
</comment>
<evidence type="ECO:0000256" key="14">
    <source>
        <dbReference type="HAMAP-Rule" id="MF_01576"/>
    </source>
</evidence>
<dbReference type="NCBIfam" id="TIGR00251">
    <property type="entry name" value="DUF167 family protein"/>
    <property type="match status" value="1"/>
</dbReference>
<dbReference type="EMBL" id="BKCM01000014">
    <property type="protein sequence ID" value="GER01877.1"/>
    <property type="molecule type" value="Genomic_DNA"/>
</dbReference>
<gene>
    <name evidence="14" type="primary">folD</name>
    <name evidence="17" type="ORF">JCM17845_25000</name>
</gene>
<dbReference type="Pfam" id="PF00763">
    <property type="entry name" value="THF_DHG_CYH"/>
    <property type="match status" value="1"/>
</dbReference>
<comment type="similarity">
    <text evidence="2 13">Belongs to the UPF0235 family.</text>
</comment>
<keyword evidence="10 14" id="KW-0368">Histidine biosynthesis</keyword>
<evidence type="ECO:0000259" key="16">
    <source>
        <dbReference type="Pfam" id="PF02882"/>
    </source>
</evidence>
<evidence type="ECO:0000256" key="11">
    <source>
        <dbReference type="ARBA" id="ARBA00023167"/>
    </source>
</evidence>
<dbReference type="PROSITE" id="PS00766">
    <property type="entry name" value="THF_DHG_CYH_1"/>
    <property type="match status" value="1"/>
</dbReference>
<evidence type="ECO:0000256" key="4">
    <source>
        <dbReference type="ARBA" id="ARBA00022563"/>
    </source>
</evidence>
<dbReference type="InterPro" id="IPR020867">
    <property type="entry name" value="THF_DH/CycHdrlase_CS"/>
</dbReference>
<keyword evidence="9 14" id="KW-0560">Oxidoreductase</keyword>
<evidence type="ECO:0000256" key="12">
    <source>
        <dbReference type="ARBA" id="ARBA00023268"/>
    </source>
</evidence>
<evidence type="ECO:0000256" key="10">
    <source>
        <dbReference type="ARBA" id="ARBA00023102"/>
    </source>
</evidence>
<dbReference type="PROSITE" id="PS00767">
    <property type="entry name" value="THF_DHG_CYH_2"/>
    <property type="match status" value="1"/>
</dbReference>
<dbReference type="GO" id="GO:0035999">
    <property type="term" value="P:tetrahydrofolate interconversion"/>
    <property type="evidence" value="ECO:0007669"/>
    <property type="project" value="UniProtKB-UniRule"/>
</dbReference>
<dbReference type="Proteomes" id="UP000325187">
    <property type="component" value="Unassembled WGS sequence"/>
</dbReference>
<keyword evidence="11 14" id="KW-0486">Methionine biosynthesis</keyword>
<evidence type="ECO:0000256" key="1">
    <source>
        <dbReference type="ARBA" id="ARBA00004777"/>
    </source>
</evidence>
<dbReference type="SMART" id="SM01152">
    <property type="entry name" value="DUF167"/>
    <property type="match status" value="1"/>
</dbReference>
<evidence type="ECO:0000256" key="13">
    <source>
        <dbReference type="HAMAP-Rule" id="MF_00634"/>
    </source>
</evidence>
<keyword evidence="7 14" id="KW-0378">Hydrolase</keyword>
<evidence type="ECO:0000256" key="2">
    <source>
        <dbReference type="ARBA" id="ARBA00010364"/>
    </source>
</evidence>
<keyword evidence="8 14" id="KW-0521">NADP</keyword>
<dbReference type="InterPro" id="IPR000672">
    <property type="entry name" value="THF_DH/CycHdrlase"/>
</dbReference>
<comment type="pathway">
    <text evidence="1 14">One-carbon metabolism; tetrahydrofolate interconversion.</text>
</comment>
<dbReference type="InterPro" id="IPR046346">
    <property type="entry name" value="Aminoacid_DH-like_N_sf"/>
</dbReference>
<dbReference type="FunFam" id="3.40.50.720:FF:000006">
    <property type="entry name" value="Bifunctional protein FolD"/>
    <property type="match status" value="1"/>
</dbReference>
<dbReference type="EC" id="3.5.4.9" evidence="14"/>
<dbReference type="NCBIfam" id="NF010783">
    <property type="entry name" value="PRK14186.1"/>
    <property type="match status" value="1"/>
</dbReference>
<dbReference type="UniPathway" id="UPA00193"/>
<proteinExistence type="inferred from homology"/>
<dbReference type="SUPFAM" id="SSF69786">
    <property type="entry name" value="YggU-like"/>
    <property type="match status" value="1"/>
</dbReference>
<dbReference type="InterPro" id="IPR020631">
    <property type="entry name" value="THF_DH/CycHdrlase_NAD-bd_dom"/>
</dbReference>
<dbReference type="SUPFAM" id="SSF51735">
    <property type="entry name" value="NAD(P)-binding Rossmann-fold domains"/>
    <property type="match status" value="1"/>
</dbReference>